<protein>
    <submittedName>
        <fullName evidence="2">PLP-dependent transferase</fullName>
    </submittedName>
</protein>
<dbReference type="Proteomes" id="UP000235371">
    <property type="component" value="Unassembled WGS sequence"/>
</dbReference>
<keyword evidence="3" id="KW-1185">Reference proteome</keyword>
<dbReference type="InterPro" id="IPR015421">
    <property type="entry name" value="PyrdxlP-dep_Trfase_major"/>
</dbReference>
<dbReference type="Gene3D" id="3.40.640.10">
    <property type="entry name" value="Type I PLP-dependent aspartate aminotransferase-like (Major domain)"/>
    <property type="match status" value="1"/>
</dbReference>
<name>A0A2J6T017_9HELO</name>
<dbReference type="GeneID" id="36583383"/>
<proteinExistence type="predicted"/>
<dbReference type="EMBL" id="KZ613848">
    <property type="protein sequence ID" value="PMD56378.1"/>
    <property type="molecule type" value="Genomic_DNA"/>
</dbReference>
<reference evidence="2 3" key="1">
    <citation type="submission" date="2016-04" db="EMBL/GenBank/DDBJ databases">
        <title>A degradative enzymes factory behind the ericoid mycorrhizal symbiosis.</title>
        <authorList>
            <consortium name="DOE Joint Genome Institute"/>
            <person name="Martino E."/>
            <person name="Morin E."/>
            <person name="Grelet G."/>
            <person name="Kuo A."/>
            <person name="Kohler A."/>
            <person name="Daghino S."/>
            <person name="Barry K."/>
            <person name="Choi C."/>
            <person name="Cichocki N."/>
            <person name="Clum A."/>
            <person name="Copeland A."/>
            <person name="Hainaut M."/>
            <person name="Haridas S."/>
            <person name="Labutti K."/>
            <person name="Lindquist E."/>
            <person name="Lipzen A."/>
            <person name="Khouja H.-R."/>
            <person name="Murat C."/>
            <person name="Ohm R."/>
            <person name="Olson A."/>
            <person name="Spatafora J."/>
            <person name="Veneault-Fourrey C."/>
            <person name="Henrissat B."/>
            <person name="Grigoriev I."/>
            <person name="Martin F."/>
            <person name="Perotto S."/>
        </authorList>
    </citation>
    <scope>NUCLEOTIDE SEQUENCE [LARGE SCALE GENOMIC DNA]</scope>
    <source>
        <strain evidence="2 3">E</strain>
    </source>
</reference>
<dbReference type="STRING" id="1095630.A0A2J6T017"/>
<dbReference type="InParanoid" id="A0A2J6T017"/>
<sequence>MSSSNFDISTARSKFPALNQPQVFFDNAGGSQTLGTVIESVTNYLSKTNVQLGATYAVGKKSTSLYSAGYAAAAKYINASEENIVLGSSTTQLFRNLSWALSFPAGSEVIVSKIDHEANIASWVSLASHQNLTIKWWLPKTKINPKLEASDLKDLLSSKTVLVTCTHASNILGTIHDIKAIAEAVHSVPGALLCVDAVAYAPHRQVDVTELGVDLYCFSWYKVYGPHISMLYASPNALKQAQSLGHHFNPSSTLEDKLGLAGSCYELTASIPSVISYFGPDPSASWAAIEKHEFDLQSTLLTYLNARPDVTICGEKDPDTKKRVSTISFVVEGKKSRDIVEKVDEISKGEMGIRWGAFYSNRLVEEVLGLGKDGVVRVSMVHYNTLDEVKQLVGYFDQVLGKAQKY</sequence>
<dbReference type="PANTHER" id="PTHR43586:SF21">
    <property type="entry name" value="PYRIDOXAL PHOSPHATE (PLP)-DEPENDENT ASPARTATE AMINOTRANSFERASE SUPERFAMILY"/>
    <property type="match status" value="1"/>
</dbReference>
<evidence type="ECO:0000313" key="2">
    <source>
        <dbReference type="EMBL" id="PMD56378.1"/>
    </source>
</evidence>
<evidence type="ECO:0000313" key="3">
    <source>
        <dbReference type="Proteomes" id="UP000235371"/>
    </source>
</evidence>
<dbReference type="PANTHER" id="PTHR43586">
    <property type="entry name" value="CYSTEINE DESULFURASE"/>
    <property type="match status" value="1"/>
</dbReference>
<evidence type="ECO:0000259" key="1">
    <source>
        <dbReference type="Pfam" id="PF00266"/>
    </source>
</evidence>
<dbReference type="GO" id="GO:0016740">
    <property type="term" value="F:transferase activity"/>
    <property type="evidence" value="ECO:0007669"/>
    <property type="project" value="UniProtKB-KW"/>
</dbReference>
<dbReference type="InterPro" id="IPR000192">
    <property type="entry name" value="Aminotrans_V_dom"/>
</dbReference>
<dbReference type="InterPro" id="IPR015422">
    <property type="entry name" value="PyrdxlP-dep_Trfase_small"/>
</dbReference>
<dbReference type="InterPro" id="IPR015424">
    <property type="entry name" value="PyrdxlP-dep_Trfase"/>
</dbReference>
<keyword evidence="2" id="KW-0808">Transferase</keyword>
<dbReference type="AlphaFoldDB" id="A0A2J6T017"/>
<dbReference type="Gene3D" id="3.90.1150.10">
    <property type="entry name" value="Aspartate Aminotransferase, domain 1"/>
    <property type="match status" value="1"/>
</dbReference>
<accession>A0A2J6T017</accession>
<dbReference type="OrthoDB" id="420046at2759"/>
<dbReference type="Pfam" id="PF00266">
    <property type="entry name" value="Aminotran_5"/>
    <property type="match status" value="1"/>
</dbReference>
<dbReference type="RefSeq" id="XP_024733282.1">
    <property type="nucleotide sequence ID" value="XM_024875303.1"/>
</dbReference>
<feature type="domain" description="Aminotransferase class V" evidence="1">
    <location>
        <begin position="23"/>
        <end position="392"/>
    </location>
</feature>
<dbReference type="SUPFAM" id="SSF53383">
    <property type="entry name" value="PLP-dependent transferases"/>
    <property type="match status" value="1"/>
</dbReference>
<organism evidence="2 3">
    <name type="scientific">Hyaloscypha bicolor E</name>
    <dbReference type="NCBI Taxonomy" id="1095630"/>
    <lineage>
        <taxon>Eukaryota</taxon>
        <taxon>Fungi</taxon>
        <taxon>Dikarya</taxon>
        <taxon>Ascomycota</taxon>
        <taxon>Pezizomycotina</taxon>
        <taxon>Leotiomycetes</taxon>
        <taxon>Helotiales</taxon>
        <taxon>Hyaloscyphaceae</taxon>
        <taxon>Hyaloscypha</taxon>
        <taxon>Hyaloscypha bicolor</taxon>
    </lineage>
</organism>
<gene>
    <name evidence="2" type="ORF">K444DRAFT_535607</name>
</gene>